<dbReference type="GO" id="GO:0015562">
    <property type="term" value="F:efflux transmembrane transporter activity"/>
    <property type="evidence" value="ECO:0007669"/>
    <property type="project" value="TreeGrafter"/>
</dbReference>
<dbReference type="Gene3D" id="2.40.30.170">
    <property type="match status" value="1"/>
</dbReference>
<evidence type="ECO:0000256" key="1">
    <source>
        <dbReference type="ARBA" id="ARBA00009477"/>
    </source>
</evidence>
<dbReference type="eggNOG" id="COG0845">
    <property type="taxonomic scope" value="Bacteria"/>
</dbReference>
<dbReference type="Gene3D" id="2.40.50.100">
    <property type="match status" value="1"/>
</dbReference>
<protein>
    <submittedName>
        <fullName evidence="3">Efflux transporter, RND family, MFP subunit</fullName>
    </submittedName>
</protein>
<dbReference type="GeneID" id="60990297"/>
<organism evidence="3 4">
    <name type="scientific">Campylobacter showae RM3277</name>
    <dbReference type="NCBI Taxonomy" id="553219"/>
    <lineage>
        <taxon>Bacteria</taxon>
        <taxon>Pseudomonadati</taxon>
        <taxon>Campylobacterota</taxon>
        <taxon>Epsilonproteobacteria</taxon>
        <taxon>Campylobacterales</taxon>
        <taxon>Campylobacteraceae</taxon>
        <taxon>Campylobacter</taxon>
    </lineage>
</organism>
<dbReference type="EMBL" id="ACVQ01000017">
    <property type="protein sequence ID" value="EET79977.1"/>
    <property type="molecule type" value="Genomic_DNA"/>
</dbReference>
<evidence type="ECO:0000259" key="2">
    <source>
        <dbReference type="Pfam" id="PF25973"/>
    </source>
</evidence>
<dbReference type="InterPro" id="IPR058647">
    <property type="entry name" value="BSH_CzcB-like"/>
</dbReference>
<comment type="similarity">
    <text evidence="1">Belongs to the membrane fusion protein (MFP) (TC 8.A.1) family.</text>
</comment>
<proteinExistence type="inferred from homology"/>
<dbReference type="Pfam" id="PF25973">
    <property type="entry name" value="BSH_CzcB"/>
    <property type="match status" value="1"/>
</dbReference>
<dbReference type="RefSeq" id="WP_002948019.1">
    <property type="nucleotide sequence ID" value="NZ_ACVQ01000017.1"/>
</dbReference>
<gene>
    <name evidence="3" type="ORF">CAMSH0001_0474</name>
</gene>
<reference evidence="3 4" key="1">
    <citation type="submission" date="2009-07" db="EMBL/GenBank/DDBJ databases">
        <authorList>
            <person name="Madupu R."/>
            <person name="Sebastian Y."/>
            <person name="Durkin A.S."/>
            <person name="Torralba M."/>
            <person name="Methe B."/>
            <person name="Sutton G.G."/>
            <person name="Strausberg R.L."/>
            <person name="Nelson K.E."/>
        </authorList>
    </citation>
    <scope>NUCLEOTIDE SEQUENCE [LARGE SCALE GENOMIC DNA]</scope>
    <source>
        <strain evidence="3 4">RM3277</strain>
    </source>
</reference>
<dbReference type="PANTHER" id="PTHR30469">
    <property type="entry name" value="MULTIDRUG RESISTANCE PROTEIN MDTA"/>
    <property type="match status" value="1"/>
</dbReference>
<dbReference type="GO" id="GO:1990281">
    <property type="term" value="C:efflux pump complex"/>
    <property type="evidence" value="ECO:0007669"/>
    <property type="project" value="TreeGrafter"/>
</dbReference>
<dbReference type="NCBIfam" id="TIGR01730">
    <property type="entry name" value="RND_mfp"/>
    <property type="match status" value="1"/>
</dbReference>
<dbReference type="InterPro" id="IPR006143">
    <property type="entry name" value="RND_pump_MFP"/>
</dbReference>
<name>C6RFG9_9BACT</name>
<keyword evidence="4" id="KW-1185">Reference proteome</keyword>
<dbReference type="AlphaFoldDB" id="C6RFG9"/>
<dbReference type="OrthoDB" id="5342664at2"/>
<accession>C6RFG9</accession>
<dbReference type="SUPFAM" id="SSF111369">
    <property type="entry name" value="HlyD-like secretion proteins"/>
    <property type="match status" value="1"/>
</dbReference>
<evidence type="ECO:0000313" key="3">
    <source>
        <dbReference type="EMBL" id="EET79977.1"/>
    </source>
</evidence>
<dbReference type="Proteomes" id="UP000003107">
    <property type="component" value="Unassembled WGS sequence"/>
</dbReference>
<feature type="domain" description="CzcB-like barrel-sandwich hybrid" evidence="2">
    <location>
        <begin position="34"/>
        <end position="161"/>
    </location>
</feature>
<dbReference type="STRING" id="553219.CAMSH0001_0474"/>
<dbReference type="PANTHER" id="PTHR30469:SF15">
    <property type="entry name" value="HLYD FAMILY OF SECRETION PROTEINS"/>
    <property type="match status" value="1"/>
</dbReference>
<evidence type="ECO:0000313" key="4">
    <source>
        <dbReference type="Proteomes" id="UP000003107"/>
    </source>
</evidence>
<dbReference type="Gene3D" id="1.10.287.470">
    <property type="entry name" value="Helix hairpin bin"/>
    <property type="match status" value="1"/>
</dbReference>
<comment type="caution">
    <text evidence="3">The sequence shown here is derived from an EMBL/GenBank/DDBJ whole genome shotgun (WGS) entry which is preliminary data.</text>
</comment>
<sequence>MNKILLFLLSAAVALCAEDKIYASFDVAAAKDAQLALKAVGIVKTVNIEVGSAVKRGDVLLELENESEKLAVKLAQNDLESAQTAKAHAKSVLDKFKLVQSVSSKQAFENAEFDFKNAALAQNRAHLALNLAQKRLEDTRLLAPFDGTISGKSIEVGEGVGGVAQKLMSIFSYPDVKLKLSFDEKFKDRVKIGSEFIYKLDGQSEERRGKISLIYPTIDAKNGKIYAEVQARNLTPGLFGEGYIVSDSQEGVDAEPKNKDENKTSGLKFDGLDGFKNGEFACAKFDAEKTSLGVAWFLNLTLQTKSEINLNSNSACGVKFDAAAKNANLTKEAGDGLNLSHKQGGVNLNAEFDAAQILLADKRQTLFAKQGGRVNLTQKAVLAKAQNV</sequence>